<comment type="similarity">
    <text evidence="2">Belongs to the MHC class I family.</text>
</comment>
<dbReference type="Gene3D" id="2.60.40.10">
    <property type="entry name" value="Immunoglobulins"/>
    <property type="match status" value="1"/>
</dbReference>
<keyword evidence="3" id="KW-1133">Transmembrane helix</keyword>
<dbReference type="Pfam" id="PF00129">
    <property type="entry name" value="MHC_I"/>
    <property type="match status" value="1"/>
</dbReference>
<feature type="transmembrane region" description="Helical" evidence="3">
    <location>
        <begin position="315"/>
        <end position="335"/>
    </location>
</feature>
<dbReference type="PANTHER" id="PTHR16675:SF237">
    <property type="entry name" value="MHC CLASS I ANTIGEN TRANSCRIPT VARIANT 1-RELATED"/>
    <property type="match status" value="1"/>
</dbReference>
<dbReference type="InParanoid" id="A0A672LB49"/>
<dbReference type="SUPFAM" id="SSF54452">
    <property type="entry name" value="MHC antigen-recognition domain"/>
    <property type="match status" value="1"/>
</dbReference>
<dbReference type="InterPro" id="IPR011161">
    <property type="entry name" value="MHC_I-like_Ag-recog"/>
</dbReference>
<sequence length="338" mass="39767">MNFIIFFIYVPFVHSASHTLITTYTGIHGQTVAGIPEFSSVTVFDGQQIDYYDSEIKKLITKQDWMKEFASTETWKKYTEIRERFQQTNKINIHFLMKQLNHSHGVRYQRMHGCGWDYVTRHIHGFDEYSYDGQGFISLDLEELRYTASVPEAIPTVQKWNKDREQLVYLKQYYRDKCTDWIYFLTTRKWDFEGRGSLFLRTSLCSSSRSILIIIIGFYPSGVTFTWLRNGEDHDEDVDRGQLLPNEDGTFQKTSILNVPQDDLVDIKPLQWLFRIRPKESLFYIYAWIIFLLQPDLTVSVYFYSRASILGPLELYIRILTIFLGSSAAAALFCLHFT</sequence>
<dbReference type="AlphaFoldDB" id="A0A672LB49"/>
<keyword evidence="1" id="KW-0325">Glycoprotein</keyword>
<dbReference type="InterPro" id="IPR037055">
    <property type="entry name" value="MHC_I-like_Ag-recog_sf"/>
</dbReference>
<proteinExistence type="inferred from homology"/>
<dbReference type="GO" id="GO:0005615">
    <property type="term" value="C:extracellular space"/>
    <property type="evidence" value="ECO:0007669"/>
    <property type="project" value="TreeGrafter"/>
</dbReference>
<keyword evidence="3" id="KW-0472">Membrane</keyword>
<dbReference type="Ensembl" id="ENSSGRT00000021419.1">
    <property type="protein sequence ID" value="ENSSGRP00000019829.1"/>
    <property type="gene ID" value="ENSSGRG00000012011.1"/>
</dbReference>
<feature type="domain" description="Immunoglobulin C1-set" evidence="5">
    <location>
        <begin position="208"/>
        <end position="269"/>
    </location>
</feature>
<keyword evidence="3" id="KW-0812">Transmembrane</keyword>
<feature type="signal peptide" evidence="4">
    <location>
        <begin position="1"/>
        <end position="15"/>
    </location>
</feature>
<dbReference type="PANTHER" id="PTHR16675">
    <property type="entry name" value="MHC CLASS I-RELATED"/>
    <property type="match status" value="1"/>
</dbReference>
<feature type="transmembrane region" description="Helical" evidence="3">
    <location>
        <begin position="210"/>
        <end position="228"/>
    </location>
</feature>
<dbReference type="GO" id="GO:0006955">
    <property type="term" value="P:immune response"/>
    <property type="evidence" value="ECO:0007669"/>
    <property type="project" value="TreeGrafter"/>
</dbReference>
<dbReference type="InterPro" id="IPR011162">
    <property type="entry name" value="MHC_I/II-like_Ag-recog"/>
</dbReference>
<dbReference type="PRINTS" id="PR01638">
    <property type="entry name" value="MHCCLASSI"/>
</dbReference>
<dbReference type="OMA" id="ANAMEDK"/>
<name>A0A672LB49_SINGR</name>
<reference evidence="6" key="2">
    <citation type="submission" date="2025-09" db="UniProtKB">
        <authorList>
            <consortium name="Ensembl"/>
        </authorList>
    </citation>
    <scope>IDENTIFICATION</scope>
</reference>
<dbReference type="SMART" id="SM00407">
    <property type="entry name" value="IGc1"/>
    <property type="match status" value="1"/>
</dbReference>
<protein>
    <recommendedName>
        <fullName evidence="5">Immunoglobulin C1-set domain-containing protein</fullName>
    </recommendedName>
</protein>
<keyword evidence="7" id="KW-1185">Reference proteome</keyword>
<evidence type="ECO:0000259" key="5">
    <source>
        <dbReference type="SMART" id="SM00407"/>
    </source>
</evidence>
<dbReference type="Gene3D" id="3.30.500.10">
    <property type="entry name" value="MHC class I-like antigen recognition-like"/>
    <property type="match status" value="1"/>
</dbReference>
<dbReference type="InterPro" id="IPR003597">
    <property type="entry name" value="Ig_C1-set"/>
</dbReference>
<feature type="chain" id="PRO_5025421244" description="Immunoglobulin C1-set domain-containing protein" evidence="4">
    <location>
        <begin position="16"/>
        <end position="338"/>
    </location>
</feature>
<organism evidence="6 7">
    <name type="scientific">Sinocyclocheilus grahami</name>
    <name type="common">Dianchi golden-line fish</name>
    <name type="synonym">Barbus grahami</name>
    <dbReference type="NCBI Taxonomy" id="75366"/>
    <lineage>
        <taxon>Eukaryota</taxon>
        <taxon>Metazoa</taxon>
        <taxon>Chordata</taxon>
        <taxon>Craniata</taxon>
        <taxon>Vertebrata</taxon>
        <taxon>Euteleostomi</taxon>
        <taxon>Actinopterygii</taxon>
        <taxon>Neopterygii</taxon>
        <taxon>Teleostei</taxon>
        <taxon>Ostariophysi</taxon>
        <taxon>Cypriniformes</taxon>
        <taxon>Cyprinidae</taxon>
        <taxon>Cyprininae</taxon>
        <taxon>Sinocyclocheilus</taxon>
    </lineage>
</organism>
<evidence type="ECO:0000256" key="2">
    <source>
        <dbReference type="RuleBase" id="RU004439"/>
    </source>
</evidence>
<dbReference type="InterPro" id="IPR036179">
    <property type="entry name" value="Ig-like_dom_sf"/>
</dbReference>
<dbReference type="SUPFAM" id="SSF48726">
    <property type="entry name" value="Immunoglobulin"/>
    <property type="match status" value="1"/>
</dbReference>
<evidence type="ECO:0000256" key="3">
    <source>
        <dbReference type="SAM" id="Phobius"/>
    </source>
</evidence>
<dbReference type="Proteomes" id="UP000472262">
    <property type="component" value="Unassembled WGS sequence"/>
</dbReference>
<evidence type="ECO:0000256" key="1">
    <source>
        <dbReference type="ARBA" id="ARBA00023180"/>
    </source>
</evidence>
<keyword evidence="4" id="KW-0732">Signal</keyword>
<dbReference type="InterPro" id="IPR013783">
    <property type="entry name" value="Ig-like_fold"/>
</dbReference>
<evidence type="ECO:0000256" key="4">
    <source>
        <dbReference type="SAM" id="SignalP"/>
    </source>
</evidence>
<accession>A0A672LB49</accession>
<dbReference type="Pfam" id="PF07654">
    <property type="entry name" value="C1-set"/>
    <property type="match status" value="1"/>
</dbReference>
<dbReference type="InterPro" id="IPR050208">
    <property type="entry name" value="MHC_class-I_related"/>
</dbReference>
<evidence type="ECO:0000313" key="7">
    <source>
        <dbReference type="Proteomes" id="UP000472262"/>
    </source>
</evidence>
<reference evidence="6" key="1">
    <citation type="submission" date="2025-08" db="UniProtKB">
        <authorList>
            <consortium name="Ensembl"/>
        </authorList>
    </citation>
    <scope>IDENTIFICATION</scope>
</reference>
<evidence type="ECO:0000313" key="6">
    <source>
        <dbReference type="Ensembl" id="ENSSGRP00000019829.1"/>
    </source>
</evidence>
<feature type="transmembrane region" description="Helical" evidence="3">
    <location>
        <begin position="283"/>
        <end position="303"/>
    </location>
</feature>
<dbReference type="InterPro" id="IPR001039">
    <property type="entry name" value="MHC_I_a_a1/a2"/>
</dbReference>
<dbReference type="GO" id="GO:0009897">
    <property type="term" value="C:external side of plasma membrane"/>
    <property type="evidence" value="ECO:0007669"/>
    <property type="project" value="TreeGrafter"/>
</dbReference>